<dbReference type="HAMAP" id="MF_00911">
    <property type="entry name" value="FtsQ_subfam"/>
    <property type="match status" value="1"/>
</dbReference>
<dbReference type="PROSITE" id="PS51779">
    <property type="entry name" value="POTRA"/>
    <property type="match status" value="1"/>
</dbReference>
<evidence type="ECO:0000256" key="6">
    <source>
        <dbReference type="ARBA" id="ARBA00022989"/>
    </source>
</evidence>
<dbReference type="PANTHER" id="PTHR35851:SF1">
    <property type="entry name" value="CELL DIVISION PROTEIN FTSQ"/>
    <property type="match status" value="1"/>
</dbReference>
<dbReference type="Gene3D" id="3.10.20.310">
    <property type="entry name" value="membrane protein fhac"/>
    <property type="match status" value="1"/>
</dbReference>
<keyword evidence="6 9" id="KW-1133">Transmembrane helix</keyword>
<dbReference type="InterPro" id="IPR013685">
    <property type="entry name" value="POTRA_FtsQ_type"/>
</dbReference>
<feature type="compositionally biased region" description="Basic residues" evidence="10">
    <location>
        <begin position="1"/>
        <end position="10"/>
    </location>
</feature>
<evidence type="ECO:0000256" key="5">
    <source>
        <dbReference type="ARBA" id="ARBA00022692"/>
    </source>
</evidence>
<evidence type="ECO:0000256" key="2">
    <source>
        <dbReference type="ARBA" id="ARBA00022475"/>
    </source>
</evidence>
<dbReference type="GO" id="GO:0090529">
    <property type="term" value="P:cell septum assembly"/>
    <property type="evidence" value="ECO:0007669"/>
    <property type="project" value="InterPro"/>
</dbReference>
<keyword evidence="5 9" id="KW-0812">Transmembrane</keyword>
<organism evidence="12 13">
    <name type="scientific">Archangium violaceum Cb vi76</name>
    <dbReference type="NCBI Taxonomy" id="1406225"/>
    <lineage>
        <taxon>Bacteria</taxon>
        <taxon>Pseudomonadati</taxon>
        <taxon>Myxococcota</taxon>
        <taxon>Myxococcia</taxon>
        <taxon>Myxococcales</taxon>
        <taxon>Cystobacterineae</taxon>
        <taxon>Archangiaceae</taxon>
        <taxon>Archangium</taxon>
    </lineage>
</organism>
<evidence type="ECO:0000256" key="3">
    <source>
        <dbReference type="ARBA" id="ARBA00022519"/>
    </source>
</evidence>
<keyword evidence="8 9" id="KW-0131">Cell cycle</keyword>
<reference evidence="12 13" key="1">
    <citation type="submission" date="2014-07" db="EMBL/GenBank/DDBJ databases">
        <title>Draft Genome Sequence of Gephyronic Acid Producer, Cystobacter violaceus Strain Cb vi76.</title>
        <authorList>
            <person name="Stevens D.C."/>
            <person name="Young J."/>
            <person name="Carmichael R."/>
            <person name="Tan J."/>
            <person name="Taylor R.E."/>
        </authorList>
    </citation>
    <scope>NUCLEOTIDE SEQUENCE [LARGE SCALE GENOMIC DNA]</scope>
    <source>
        <strain evidence="12 13">Cb vi76</strain>
    </source>
</reference>
<evidence type="ECO:0000313" key="12">
    <source>
        <dbReference type="EMBL" id="KFA90573.1"/>
    </source>
</evidence>
<comment type="function">
    <text evidence="9">Essential cell division protein.</text>
</comment>
<dbReference type="GO" id="GO:0005886">
    <property type="term" value="C:plasma membrane"/>
    <property type="evidence" value="ECO:0007669"/>
    <property type="project" value="UniProtKB-SubCell"/>
</dbReference>
<dbReference type="EMBL" id="JPMI01000201">
    <property type="protein sequence ID" value="KFA90573.1"/>
    <property type="molecule type" value="Genomic_DNA"/>
</dbReference>
<dbReference type="Gene3D" id="3.40.50.11690">
    <property type="entry name" value="Cell division protein FtsQ/DivIB"/>
    <property type="match status" value="1"/>
</dbReference>
<evidence type="ECO:0000256" key="7">
    <source>
        <dbReference type="ARBA" id="ARBA00023136"/>
    </source>
</evidence>
<dbReference type="Pfam" id="PF03799">
    <property type="entry name" value="FtsQ_DivIB_C"/>
    <property type="match status" value="1"/>
</dbReference>
<feature type="region of interest" description="Disordered" evidence="10">
    <location>
        <begin position="1"/>
        <end position="21"/>
    </location>
</feature>
<dbReference type="InterPro" id="IPR045335">
    <property type="entry name" value="FtsQ_C_sf"/>
</dbReference>
<evidence type="ECO:0000256" key="1">
    <source>
        <dbReference type="ARBA" id="ARBA00004370"/>
    </source>
</evidence>
<dbReference type="PANTHER" id="PTHR35851">
    <property type="entry name" value="CELL DIVISION PROTEIN FTSQ"/>
    <property type="match status" value="1"/>
</dbReference>
<keyword evidence="2 9" id="KW-1003">Cell membrane</keyword>
<protein>
    <recommendedName>
        <fullName evidence="9">Cell division protein FtsQ</fullName>
    </recommendedName>
</protein>
<accession>A0A084SQ38</accession>
<keyword evidence="7 9" id="KW-0472">Membrane</keyword>
<comment type="caution">
    <text evidence="12">The sequence shown here is derived from an EMBL/GenBank/DDBJ whole genome shotgun (WGS) entry which is preliminary data.</text>
</comment>
<feature type="domain" description="POTRA" evidence="11">
    <location>
        <begin position="62"/>
        <end position="130"/>
    </location>
</feature>
<gene>
    <name evidence="9" type="primary">ftsQ</name>
    <name evidence="12" type="ORF">Q664_27295</name>
</gene>
<evidence type="ECO:0000256" key="8">
    <source>
        <dbReference type="ARBA" id="ARBA00023306"/>
    </source>
</evidence>
<dbReference type="Proteomes" id="UP000028547">
    <property type="component" value="Unassembled WGS sequence"/>
</dbReference>
<dbReference type="InterPro" id="IPR026579">
    <property type="entry name" value="FtsQ"/>
</dbReference>
<dbReference type="InterPro" id="IPR005548">
    <property type="entry name" value="Cell_div_FtsQ/DivIB_C"/>
</dbReference>
<comment type="similarity">
    <text evidence="9">Belongs to the FtsQ/DivIB family. FtsQ subfamily.</text>
</comment>
<dbReference type="Pfam" id="PF08478">
    <property type="entry name" value="POTRA_1"/>
    <property type="match status" value="1"/>
</dbReference>
<sequence length="283" mass="30929">MAFGKSKNRRRQDAAQTKAAVTGAVRSHGPGVLKAILLTGLTCAWVWGGIELRRWALSSPTFLLKETTFSGLERAAPGELLKLSGLTVGQNLWALDVETLERAMATHPWVRTVEVRRHFPSSVSVEVSEHVPAALATLGDLYLVAEDGEPFKRLQPGDKLDLPLITGMDREGYLADEAKTRERFHQALEVARAYAATEPGKRQRLSEVRVTAEGLVLVLADGTEARLGEGDTDAKLQRLSRVREELRARGLSAEVIHLENRARPGWVAVKLSSPASERSGASQ</sequence>
<dbReference type="GO" id="GO:0043093">
    <property type="term" value="P:FtsZ-dependent cytokinesis"/>
    <property type="evidence" value="ECO:0007669"/>
    <property type="project" value="UniProtKB-UniRule"/>
</dbReference>
<comment type="subcellular location">
    <subcellularLocation>
        <location evidence="9">Cell membrane</location>
        <topology evidence="9">Single-pass type II membrane protein</topology>
    </subcellularLocation>
    <subcellularLocation>
        <location evidence="1">Membrane</location>
    </subcellularLocation>
    <text evidence="9">Localizes to the division septum.</text>
</comment>
<evidence type="ECO:0000256" key="10">
    <source>
        <dbReference type="SAM" id="MobiDB-lite"/>
    </source>
</evidence>
<evidence type="ECO:0000256" key="4">
    <source>
        <dbReference type="ARBA" id="ARBA00022618"/>
    </source>
</evidence>
<dbReference type="GO" id="GO:0032153">
    <property type="term" value="C:cell division site"/>
    <property type="evidence" value="ECO:0007669"/>
    <property type="project" value="UniProtKB-UniRule"/>
</dbReference>
<evidence type="ECO:0000256" key="9">
    <source>
        <dbReference type="HAMAP-Rule" id="MF_00911"/>
    </source>
</evidence>
<keyword evidence="3" id="KW-0997">Cell inner membrane</keyword>
<dbReference type="InterPro" id="IPR034746">
    <property type="entry name" value="POTRA"/>
</dbReference>
<dbReference type="AlphaFoldDB" id="A0A084SQ38"/>
<keyword evidence="4 9" id="KW-0132">Cell division</keyword>
<name>A0A084SQ38_9BACT</name>
<evidence type="ECO:0000259" key="11">
    <source>
        <dbReference type="PROSITE" id="PS51779"/>
    </source>
</evidence>
<evidence type="ECO:0000313" key="13">
    <source>
        <dbReference type="Proteomes" id="UP000028547"/>
    </source>
</evidence>
<dbReference type="RefSeq" id="WP_043401690.1">
    <property type="nucleotide sequence ID" value="NZ_JPMI01000201.1"/>
</dbReference>
<proteinExistence type="inferred from homology"/>